<proteinExistence type="predicted"/>
<keyword evidence="1" id="KW-0805">Transcription regulation</keyword>
<dbReference type="InterPro" id="IPR036390">
    <property type="entry name" value="WH_DNA-bd_sf"/>
</dbReference>
<dbReference type="Gene3D" id="1.10.10.10">
    <property type="entry name" value="Winged helix-like DNA-binding domain superfamily/Winged helix DNA-binding domain"/>
    <property type="match status" value="1"/>
</dbReference>
<sequence>MKKTEMILPLQAFSSLDRNSPVPLYFQLSKIIEQTILSGQLSPGDRLENEVSICARLSLSRPTVRRAIEELVNQGLLVRRRGLGTQVVHGQVTRGIELTSLYDDLLRSGKKPTTKILELRKQKASPSVAASLGVSINEEVIFLHRVRGAGKTPVAVMQNWIHPRYENLLSSQTELAGTGLYQWLRSQGAAIQVAKQKIAARRTSPEEASLLEIDKNSPVLTMDRTVFDNTGEALEYGQHCYRTDLYSFEFTIVER</sequence>
<dbReference type="GO" id="GO:0003677">
    <property type="term" value="F:DNA binding"/>
    <property type="evidence" value="ECO:0007669"/>
    <property type="project" value="UniProtKB-KW"/>
</dbReference>
<evidence type="ECO:0000256" key="2">
    <source>
        <dbReference type="ARBA" id="ARBA00023125"/>
    </source>
</evidence>
<dbReference type="SMART" id="SM00866">
    <property type="entry name" value="UTRA"/>
    <property type="match status" value="1"/>
</dbReference>
<dbReference type="Gene3D" id="3.40.1410.10">
    <property type="entry name" value="Chorismate lyase-like"/>
    <property type="match status" value="1"/>
</dbReference>
<evidence type="ECO:0000259" key="4">
    <source>
        <dbReference type="PROSITE" id="PS50949"/>
    </source>
</evidence>
<dbReference type="PANTHER" id="PTHR44846">
    <property type="entry name" value="MANNOSYL-D-GLYCERATE TRANSPORT/METABOLISM SYSTEM REPRESSOR MNGR-RELATED"/>
    <property type="match status" value="1"/>
</dbReference>
<accession>A0A6J6J7E3</accession>
<dbReference type="AlphaFoldDB" id="A0A6J6J7E3"/>
<dbReference type="InterPro" id="IPR000524">
    <property type="entry name" value="Tscrpt_reg_HTH_GntR"/>
</dbReference>
<reference evidence="5" key="1">
    <citation type="submission" date="2020-05" db="EMBL/GenBank/DDBJ databases">
        <authorList>
            <person name="Chiriac C."/>
            <person name="Salcher M."/>
            <person name="Ghai R."/>
            <person name="Kavagutti S V."/>
        </authorList>
    </citation>
    <scope>NUCLEOTIDE SEQUENCE</scope>
</reference>
<dbReference type="Pfam" id="PF00392">
    <property type="entry name" value="GntR"/>
    <property type="match status" value="1"/>
</dbReference>
<keyword evidence="2" id="KW-0238">DNA-binding</keyword>
<dbReference type="PRINTS" id="PR00035">
    <property type="entry name" value="HTHGNTR"/>
</dbReference>
<protein>
    <submittedName>
        <fullName evidence="5">Unannotated protein</fullName>
    </submittedName>
</protein>
<gene>
    <name evidence="5" type="ORF">UFOPK2131_00382</name>
</gene>
<dbReference type="GO" id="GO:0045892">
    <property type="term" value="P:negative regulation of DNA-templated transcription"/>
    <property type="evidence" value="ECO:0007669"/>
    <property type="project" value="TreeGrafter"/>
</dbReference>
<dbReference type="PANTHER" id="PTHR44846:SF17">
    <property type="entry name" value="GNTR-FAMILY TRANSCRIPTIONAL REGULATOR"/>
    <property type="match status" value="1"/>
</dbReference>
<dbReference type="GO" id="GO:0003700">
    <property type="term" value="F:DNA-binding transcription factor activity"/>
    <property type="evidence" value="ECO:0007669"/>
    <property type="project" value="InterPro"/>
</dbReference>
<organism evidence="5">
    <name type="scientific">freshwater metagenome</name>
    <dbReference type="NCBI Taxonomy" id="449393"/>
    <lineage>
        <taxon>unclassified sequences</taxon>
        <taxon>metagenomes</taxon>
        <taxon>ecological metagenomes</taxon>
    </lineage>
</organism>
<dbReference type="CDD" id="cd07377">
    <property type="entry name" value="WHTH_GntR"/>
    <property type="match status" value="1"/>
</dbReference>
<evidence type="ECO:0000256" key="1">
    <source>
        <dbReference type="ARBA" id="ARBA00023015"/>
    </source>
</evidence>
<dbReference type="PROSITE" id="PS50949">
    <property type="entry name" value="HTH_GNTR"/>
    <property type="match status" value="1"/>
</dbReference>
<keyword evidence="3" id="KW-0804">Transcription</keyword>
<dbReference type="InterPro" id="IPR050679">
    <property type="entry name" value="Bact_HTH_transcr_reg"/>
</dbReference>
<dbReference type="InterPro" id="IPR011663">
    <property type="entry name" value="UTRA"/>
</dbReference>
<dbReference type="InterPro" id="IPR028978">
    <property type="entry name" value="Chorismate_lyase_/UTRA_dom_sf"/>
</dbReference>
<dbReference type="SUPFAM" id="SSF46785">
    <property type="entry name" value="Winged helix' DNA-binding domain"/>
    <property type="match status" value="1"/>
</dbReference>
<dbReference type="EMBL" id="CAEZVT010000026">
    <property type="protein sequence ID" value="CAB4632423.1"/>
    <property type="molecule type" value="Genomic_DNA"/>
</dbReference>
<evidence type="ECO:0000256" key="3">
    <source>
        <dbReference type="ARBA" id="ARBA00023163"/>
    </source>
</evidence>
<dbReference type="Pfam" id="PF07702">
    <property type="entry name" value="UTRA"/>
    <property type="match status" value="1"/>
</dbReference>
<dbReference type="InterPro" id="IPR036388">
    <property type="entry name" value="WH-like_DNA-bd_sf"/>
</dbReference>
<dbReference type="SUPFAM" id="SSF64288">
    <property type="entry name" value="Chorismate lyase-like"/>
    <property type="match status" value="1"/>
</dbReference>
<dbReference type="SMART" id="SM00345">
    <property type="entry name" value="HTH_GNTR"/>
    <property type="match status" value="1"/>
</dbReference>
<feature type="domain" description="HTH gntR-type" evidence="4">
    <location>
        <begin position="22"/>
        <end position="90"/>
    </location>
</feature>
<evidence type="ECO:0000313" key="5">
    <source>
        <dbReference type="EMBL" id="CAB4632423.1"/>
    </source>
</evidence>
<name>A0A6J6J7E3_9ZZZZ</name>